<dbReference type="HOGENOM" id="CLU_027562_0_4_4"/>
<dbReference type="InterPro" id="IPR050808">
    <property type="entry name" value="Phage_Integrase"/>
</dbReference>
<sequence>MAKIESNLLSDIQLRKWIRGGLPVAKSDGGGLTFTLSSSGTASWVFRFRHGNRRQEVTLGRYPDLSLAAARQAAARKRIGIIDGTNPADEVRKAKANRDWTMRELIADYRKLVFSDLAKNTQLTYGRNLKRIENGMAAMSVQTVGPEDIIAQLERVKAGWSELFTLWMVLRGLFKHAAGKKIIFANPCAGIQLEAVIGKRPAIRRRLMLSEDELTTVMNADMNSANLLAIHILLGTGVRSSELFTALKENVFLDEGRWHIPASKTGPAIDIPLPPVVVGWFHELLEIAGNSIYVLPARVYRRMDRYGGDAHISKDTIREAIDFWVEKQQPDIRRFTPHDLRSTMKSHMRKLGVPRDISEMCLNHKVSGVEGIYDQHNYFEERRAAHELWTNYLVSRLPKTLITPKIPARSITRQTEAN</sequence>
<dbReference type="CDD" id="cd00801">
    <property type="entry name" value="INT_P4_C"/>
    <property type="match status" value="1"/>
</dbReference>
<accession>A4G2L9</accession>
<dbReference type="GO" id="GO:0006310">
    <property type="term" value="P:DNA recombination"/>
    <property type="evidence" value="ECO:0007669"/>
    <property type="project" value="UniProtKB-KW"/>
</dbReference>
<dbReference type="Gene3D" id="1.10.150.130">
    <property type="match status" value="1"/>
</dbReference>
<feature type="domain" description="Tyr recombinase" evidence="5">
    <location>
        <begin position="204"/>
        <end position="387"/>
    </location>
</feature>
<dbReference type="Gene3D" id="1.10.443.10">
    <property type="entry name" value="Intergrase catalytic core"/>
    <property type="match status" value="1"/>
</dbReference>
<keyword evidence="7" id="KW-1185">Reference proteome</keyword>
<gene>
    <name evidence="6" type="ordered locus">HEAR0550</name>
</gene>
<dbReference type="Proteomes" id="UP000006697">
    <property type="component" value="Chromosome"/>
</dbReference>
<dbReference type="eggNOG" id="COG0582">
    <property type="taxonomic scope" value="Bacteria"/>
</dbReference>
<evidence type="ECO:0000313" key="7">
    <source>
        <dbReference type="Proteomes" id="UP000006697"/>
    </source>
</evidence>
<evidence type="ECO:0000256" key="3">
    <source>
        <dbReference type="ARBA" id="ARBA00023125"/>
    </source>
</evidence>
<dbReference type="InterPro" id="IPR013762">
    <property type="entry name" value="Integrase-like_cat_sf"/>
</dbReference>
<dbReference type="InterPro" id="IPR038488">
    <property type="entry name" value="Integrase_DNA-bd_sf"/>
</dbReference>
<dbReference type="GO" id="GO:0015074">
    <property type="term" value="P:DNA integration"/>
    <property type="evidence" value="ECO:0007669"/>
    <property type="project" value="UniProtKB-KW"/>
</dbReference>
<proteinExistence type="inferred from homology"/>
<keyword evidence="2" id="KW-0229">DNA integration</keyword>
<dbReference type="AlphaFoldDB" id="A4G2L9"/>
<dbReference type="OrthoDB" id="9775880at2"/>
<evidence type="ECO:0000259" key="5">
    <source>
        <dbReference type="PROSITE" id="PS51898"/>
    </source>
</evidence>
<evidence type="ECO:0000256" key="2">
    <source>
        <dbReference type="ARBA" id="ARBA00022908"/>
    </source>
</evidence>
<reference evidence="6 7" key="1">
    <citation type="journal article" date="2007" name="PLoS Genet.">
        <title>A tale of two oxidation states: bacterial colonization of arsenic-rich environments.</title>
        <authorList>
            <person name="Muller D."/>
            <person name="Medigue C."/>
            <person name="Koechler S."/>
            <person name="Barbe V."/>
            <person name="Barakat M."/>
            <person name="Talla E."/>
            <person name="Bonnefoy V."/>
            <person name="Krin E."/>
            <person name="Arsene-Ploetze F."/>
            <person name="Carapito C."/>
            <person name="Chandler M."/>
            <person name="Cournoyer B."/>
            <person name="Cruveiller S."/>
            <person name="Dossat C."/>
            <person name="Duval S."/>
            <person name="Heymann M."/>
            <person name="Leize E."/>
            <person name="Lieutaud A."/>
            <person name="Lievremont D."/>
            <person name="Makita Y."/>
            <person name="Mangenot S."/>
            <person name="Nitschke W."/>
            <person name="Ortet P."/>
            <person name="Perdrial N."/>
            <person name="Schoepp B."/>
            <person name="Siguier N."/>
            <person name="Simeonova D.D."/>
            <person name="Rouy Z."/>
            <person name="Segurens B."/>
            <person name="Turlin E."/>
            <person name="Vallenet D."/>
            <person name="Van Dorsselaer A."/>
            <person name="Weiss S."/>
            <person name="Weissenbach J."/>
            <person name="Lett M.C."/>
            <person name="Danchin A."/>
            <person name="Bertin P.N."/>
        </authorList>
    </citation>
    <scope>NUCLEOTIDE SEQUENCE [LARGE SCALE GENOMIC DNA]</scope>
    <source>
        <strain evidence="7">ULPAs1</strain>
    </source>
</reference>
<dbReference type="PROSITE" id="PS51898">
    <property type="entry name" value="TYR_RECOMBINASE"/>
    <property type="match status" value="1"/>
</dbReference>
<evidence type="ECO:0000256" key="4">
    <source>
        <dbReference type="ARBA" id="ARBA00023172"/>
    </source>
</evidence>
<name>A4G2L9_HERAR</name>
<dbReference type="GO" id="GO:0003677">
    <property type="term" value="F:DNA binding"/>
    <property type="evidence" value="ECO:0007669"/>
    <property type="project" value="UniProtKB-KW"/>
</dbReference>
<dbReference type="Gene3D" id="3.30.160.390">
    <property type="entry name" value="Integrase, DNA-binding domain"/>
    <property type="match status" value="1"/>
</dbReference>
<dbReference type="SUPFAM" id="SSF56349">
    <property type="entry name" value="DNA breaking-rejoining enzymes"/>
    <property type="match status" value="1"/>
</dbReference>
<evidence type="ECO:0000256" key="1">
    <source>
        <dbReference type="ARBA" id="ARBA00008857"/>
    </source>
</evidence>
<dbReference type="InterPro" id="IPR025166">
    <property type="entry name" value="Integrase_DNA_bind_dom"/>
</dbReference>
<dbReference type="InterPro" id="IPR011010">
    <property type="entry name" value="DNA_brk_join_enz"/>
</dbReference>
<keyword evidence="3" id="KW-0238">DNA-binding</keyword>
<dbReference type="KEGG" id="har:HEAR0550"/>
<dbReference type="InterPro" id="IPR010998">
    <property type="entry name" value="Integrase_recombinase_N"/>
</dbReference>
<dbReference type="STRING" id="204773.HEAR0550"/>
<protein>
    <submittedName>
        <fullName evidence="6">Phage integrase</fullName>
    </submittedName>
</protein>
<dbReference type="EMBL" id="CU207211">
    <property type="protein sequence ID" value="CAL60756.1"/>
    <property type="molecule type" value="Genomic_DNA"/>
</dbReference>
<keyword evidence="4" id="KW-0233">DNA recombination</keyword>
<dbReference type="Pfam" id="PF00589">
    <property type="entry name" value="Phage_integrase"/>
    <property type="match status" value="1"/>
</dbReference>
<dbReference type="InterPro" id="IPR002104">
    <property type="entry name" value="Integrase_catalytic"/>
</dbReference>
<dbReference type="PANTHER" id="PTHR30629">
    <property type="entry name" value="PROPHAGE INTEGRASE"/>
    <property type="match status" value="1"/>
</dbReference>
<organism evidence="6 7">
    <name type="scientific">Herminiimonas arsenicoxydans</name>
    <dbReference type="NCBI Taxonomy" id="204773"/>
    <lineage>
        <taxon>Bacteria</taxon>
        <taxon>Pseudomonadati</taxon>
        <taxon>Pseudomonadota</taxon>
        <taxon>Betaproteobacteria</taxon>
        <taxon>Burkholderiales</taxon>
        <taxon>Oxalobacteraceae</taxon>
        <taxon>Herminiimonas</taxon>
    </lineage>
</organism>
<evidence type="ECO:0000313" key="6">
    <source>
        <dbReference type="EMBL" id="CAL60756.1"/>
    </source>
</evidence>
<comment type="similarity">
    <text evidence="1">Belongs to the 'phage' integrase family.</text>
</comment>
<dbReference type="PANTHER" id="PTHR30629:SF2">
    <property type="entry name" value="PROPHAGE INTEGRASE INTS-RELATED"/>
    <property type="match status" value="1"/>
</dbReference>
<dbReference type="Pfam" id="PF13356">
    <property type="entry name" value="Arm-DNA-bind_3"/>
    <property type="match status" value="1"/>
</dbReference>